<dbReference type="EMBL" id="CAJNNW010002407">
    <property type="protein sequence ID" value="CAE8644191.1"/>
    <property type="molecule type" value="Genomic_DNA"/>
</dbReference>
<dbReference type="InterPro" id="IPR016024">
    <property type="entry name" value="ARM-type_fold"/>
</dbReference>
<gene>
    <name evidence="2" type="ORF">PGLA2088_LOCUS2839</name>
</gene>
<feature type="non-terminal residue" evidence="2">
    <location>
        <position position="1"/>
    </location>
</feature>
<name>A0A813I2G7_POLGL</name>
<sequence length="144" mass="15525">DPDGEVRRSAVDALGQLGSSAAPLAGALLRRRERDLSQGVRRAAAHALQEIAAAAGVTPEILIARNASVPTESEEEEEALVNLPASNMLDSRQAQPRQAHGRHNMESWMGAAQMMRRSSDASSSSWKHQASPDYLMADEIEGRL</sequence>
<evidence type="ECO:0008006" key="4">
    <source>
        <dbReference type="Google" id="ProtNLM"/>
    </source>
</evidence>
<accession>A0A813I2G7</accession>
<dbReference type="SUPFAM" id="SSF48371">
    <property type="entry name" value="ARM repeat"/>
    <property type="match status" value="1"/>
</dbReference>
<dbReference type="AlphaFoldDB" id="A0A813I2G7"/>
<comment type="caution">
    <text evidence="2">The sequence shown here is derived from an EMBL/GenBank/DDBJ whole genome shotgun (WGS) entry which is preliminary data.</text>
</comment>
<dbReference type="Gene3D" id="1.25.10.10">
    <property type="entry name" value="Leucine-rich Repeat Variant"/>
    <property type="match status" value="1"/>
</dbReference>
<dbReference type="Proteomes" id="UP000626109">
    <property type="component" value="Unassembled WGS sequence"/>
</dbReference>
<feature type="compositionally biased region" description="Polar residues" evidence="1">
    <location>
        <begin position="84"/>
        <end position="96"/>
    </location>
</feature>
<evidence type="ECO:0000313" key="2">
    <source>
        <dbReference type="EMBL" id="CAE8644191.1"/>
    </source>
</evidence>
<protein>
    <recommendedName>
        <fullName evidence="4">HEAT repeat domain-containing protein</fullName>
    </recommendedName>
</protein>
<dbReference type="InterPro" id="IPR011989">
    <property type="entry name" value="ARM-like"/>
</dbReference>
<proteinExistence type="predicted"/>
<evidence type="ECO:0000256" key="1">
    <source>
        <dbReference type="SAM" id="MobiDB-lite"/>
    </source>
</evidence>
<evidence type="ECO:0000313" key="3">
    <source>
        <dbReference type="Proteomes" id="UP000626109"/>
    </source>
</evidence>
<reference evidence="2" key="1">
    <citation type="submission" date="2021-02" db="EMBL/GenBank/DDBJ databases">
        <authorList>
            <person name="Dougan E. K."/>
            <person name="Rhodes N."/>
            <person name="Thang M."/>
            <person name="Chan C."/>
        </authorList>
    </citation>
    <scope>NUCLEOTIDE SEQUENCE</scope>
</reference>
<organism evidence="2 3">
    <name type="scientific">Polarella glacialis</name>
    <name type="common">Dinoflagellate</name>
    <dbReference type="NCBI Taxonomy" id="89957"/>
    <lineage>
        <taxon>Eukaryota</taxon>
        <taxon>Sar</taxon>
        <taxon>Alveolata</taxon>
        <taxon>Dinophyceae</taxon>
        <taxon>Suessiales</taxon>
        <taxon>Suessiaceae</taxon>
        <taxon>Polarella</taxon>
    </lineage>
</organism>
<feature type="region of interest" description="Disordered" evidence="1">
    <location>
        <begin position="68"/>
        <end position="144"/>
    </location>
</feature>